<dbReference type="EMBL" id="CAJVQC010098993">
    <property type="protein sequence ID" value="CAG8830357.1"/>
    <property type="molecule type" value="Genomic_DNA"/>
</dbReference>
<gene>
    <name evidence="1" type="ORF">RPERSI_LOCUS27783</name>
</gene>
<accession>A0ACA9S783</accession>
<protein>
    <submittedName>
        <fullName evidence="1">8359_t:CDS:1</fullName>
    </submittedName>
</protein>
<comment type="caution">
    <text evidence="1">The sequence shown here is derived from an EMBL/GenBank/DDBJ whole genome shotgun (WGS) entry which is preliminary data.</text>
</comment>
<organism evidence="1 2">
    <name type="scientific">Racocetra persica</name>
    <dbReference type="NCBI Taxonomy" id="160502"/>
    <lineage>
        <taxon>Eukaryota</taxon>
        <taxon>Fungi</taxon>
        <taxon>Fungi incertae sedis</taxon>
        <taxon>Mucoromycota</taxon>
        <taxon>Glomeromycotina</taxon>
        <taxon>Glomeromycetes</taxon>
        <taxon>Diversisporales</taxon>
        <taxon>Gigasporaceae</taxon>
        <taxon>Racocetra</taxon>
    </lineage>
</organism>
<keyword evidence="2" id="KW-1185">Reference proteome</keyword>
<dbReference type="Proteomes" id="UP000789920">
    <property type="component" value="Unassembled WGS sequence"/>
</dbReference>
<evidence type="ECO:0000313" key="1">
    <source>
        <dbReference type="EMBL" id="CAG8830357.1"/>
    </source>
</evidence>
<sequence>MIRNFVLLFVFLAAFSMVNVFPYHLTKKATQFGQCPVLFNPPPYTTIISDVKLTPKTNSQLEVN</sequence>
<proteinExistence type="predicted"/>
<feature type="non-terminal residue" evidence="1">
    <location>
        <position position="64"/>
    </location>
</feature>
<evidence type="ECO:0000313" key="2">
    <source>
        <dbReference type="Proteomes" id="UP000789920"/>
    </source>
</evidence>
<reference evidence="1" key="1">
    <citation type="submission" date="2021-06" db="EMBL/GenBank/DDBJ databases">
        <authorList>
            <person name="Kallberg Y."/>
            <person name="Tangrot J."/>
            <person name="Rosling A."/>
        </authorList>
    </citation>
    <scope>NUCLEOTIDE SEQUENCE</scope>
    <source>
        <strain evidence="1">MA461A</strain>
    </source>
</reference>
<name>A0ACA9S783_9GLOM</name>